<dbReference type="Pfam" id="PF13177">
    <property type="entry name" value="DNA_pol3_delta2"/>
    <property type="match status" value="1"/>
</dbReference>
<dbReference type="Gene3D" id="3.40.50.300">
    <property type="entry name" value="P-loop containing nucleotide triphosphate hydrolases"/>
    <property type="match status" value="1"/>
</dbReference>
<dbReference type="PRINTS" id="PR00300">
    <property type="entry name" value="CLPPROTEASEA"/>
</dbReference>
<dbReference type="InterPro" id="IPR001270">
    <property type="entry name" value="ClpA/B"/>
</dbReference>
<dbReference type="GO" id="GO:0006261">
    <property type="term" value="P:DNA-templated DNA replication"/>
    <property type="evidence" value="ECO:0007669"/>
    <property type="project" value="TreeGrafter"/>
</dbReference>
<dbReference type="EMBL" id="DRHL01000093">
    <property type="protein sequence ID" value="HEB13663.1"/>
    <property type="molecule type" value="Genomic_DNA"/>
</dbReference>
<organism evidence="1">
    <name type="scientific">candidate division CPR3 bacterium</name>
    <dbReference type="NCBI Taxonomy" id="2268181"/>
    <lineage>
        <taxon>Bacteria</taxon>
        <taxon>Bacteria division CPR3</taxon>
    </lineage>
</organism>
<dbReference type="GO" id="GO:0005524">
    <property type="term" value="F:ATP binding"/>
    <property type="evidence" value="ECO:0007669"/>
    <property type="project" value="InterPro"/>
</dbReference>
<protein>
    <submittedName>
        <fullName evidence="1">AAA family ATPase</fullName>
    </submittedName>
</protein>
<accession>A0A7C1NMJ9</accession>
<feature type="non-terminal residue" evidence="1">
    <location>
        <position position="151"/>
    </location>
</feature>
<sequence>MANLVLYRKYRPKSFSEIVGQEHIVKTLLNAIKGDMVSHAYLFSGPRGAGKTTMARLLAKAVSCEKPEATGEPCNTCSTCEEINAGRAIDLIEIDAASNRGIDDIRELNEGVKFAPSKLKYKVFVVDEAHQLTKEAANALLKTLEEPPAHA</sequence>
<dbReference type="PANTHER" id="PTHR11669:SF0">
    <property type="entry name" value="PROTEIN STICHEL-LIKE 2"/>
    <property type="match status" value="1"/>
</dbReference>
<reference evidence="1" key="1">
    <citation type="journal article" date="2020" name="mSystems">
        <title>Genome- and Community-Level Interaction Insights into Carbon Utilization and Element Cycling Functions of Hydrothermarchaeota in Hydrothermal Sediment.</title>
        <authorList>
            <person name="Zhou Z."/>
            <person name="Liu Y."/>
            <person name="Xu W."/>
            <person name="Pan J."/>
            <person name="Luo Z.H."/>
            <person name="Li M."/>
        </authorList>
    </citation>
    <scope>NUCLEOTIDE SEQUENCE [LARGE SCALE GENOMIC DNA]</scope>
    <source>
        <strain evidence="1">HyVt-369</strain>
    </source>
</reference>
<proteinExistence type="predicted"/>
<comment type="caution">
    <text evidence="1">The sequence shown here is derived from an EMBL/GenBank/DDBJ whole genome shotgun (WGS) entry which is preliminary data.</text>
</comment>
<gene>
    <name evidence="1" type="ORF">ENI13_01640</name>
</gene>
<dbReference type="SUPFAM" id="SSF52540">
    <property type="entry name" value="P-loop containing nucleoside triphosphate hydrolases"/>
    <property type="match status" value="1"/>
</dbReference>
<dbReference type="PANTHER" id="PTHR11669">
    <property type="entry name" value="REPLICATION FACTOR C / DNA POLYMERASE III GAMMA-TAU SUBUNIT"/>
    <property type="match status" value="1"/>
</dbReference>
<dbReference type="CDD" id="cd00009">
    <property type="entry name" value="AAA"/>
    <property type="match status" value="1"/>
</dbReference>
<dbReference type="InterPro" id="IPR027417">
    <property type="entry name" value="P-loop_NTPase"/>
</dbReference>
<dbReference type="AlphaFoldDB" id="A0A7C1NMJ9"/>
<dbReference type="Proteomes" id="UP000885695">
    <property type="component" value="Unassembled WGS sequence"/>
</dbReference>
<dbReference type="InterPro" id="IPR050238">
    <property type="entry name" value="DNA_Rep/Repair_Clamp_Loader"/>
</dbReference>
<name>A0A7C1NMJ9_UNCC3</name>
<evidence type="ECO:0000313" key="1">
    <source>
        <dbReference type="EMBL" id="HEB13663.1"/>
    </source>
</evidence>